<gene>
    <name evidence="3" type="ORF">QTP81_03620</name>
</gene>
<feature type="domain" description="Cytoskeleton protein RodZ-like C-terminal" evidence="2">
    <location>
        <begin position="238"/>
        <end position="309"/>
    </location>
</feature>
<accession>A0ABT7SVX1</accession>
<comment type="caution">
    <text evidence="3">The sequence shown here is derived from an EMBL/GenBank/DDBJ whole genome shotgun (WGS) entry which is preliminary data.</text>
</comment>
<dbReference type="SUPFAM" id="SSF47413">
    <property type="entry name" value="lambda repressor-like DNA-binding domains"/>
    <property type="match status" value="1"/>
</dbReference>
<protein>
    <submittedName>
        <fullName evidence="3">DUF4115 domain-containing protein</fullName>
    </submittedName>
</protein>
<keyword evidence="1" id="KW-0812">Transmembrane</keyword>
<organism evidence="3 4">
    <name type="scientific">Alteromonas arenosi</name>
    <dbReference type="NCBI Taxonomy" id="3055817"/>
    <lineage>
        <taxon>Bacteria</taxon>
        <taxon>Pseudomonadati</taxon>
        <taxon>Pseudomonadota</taxon>
        <taxon>Gammaproteobacteria</taxon>
        <taxon>Alteromonadales</taxon>
        <taxon>Alteromonadaceae</taxon>
        <taxon>Alteromonas/Salinimonas group</taxon>
        <taxon>Alteromonas</taxon>
    </lineage>
</organism>
<dbReference type="PANTHER" id="PTHR34475">
    <property type="match status" value="1"/>
</dbReference>
<dbReference type="RefSeq" id="WP_289363783.1">
    <property type="nucleotide sequence ID" value="NZ_JAUCBP010000002.1"/>
</dbReference>
<dbReference type="PANTHER" id="PTHR34475:SF1">
    <property type="entry name" value="CYTOSKELETON PROTEIN RODZ"/>
    <property type="match status" value="1"/>
</dbReference>
<dbReference type="Pfam" id="PF13413">
    <property type="entry name" value="HTH_25"/>
    <property type="match status" value="1"/>
</dbReference>
<evidence type="ECO:0000259" key="2">
    <source>
        <dbReference type="Pfam" id="PF13464"/>
    </source>
</evidence>
<dbReference type="InterPro" id="IPR050400">
    <property type="entry name" value="Bact_Cytoskel_RodZ"/>
</dbReference>
<keyword evidence="4" id="KW-1185">Reference proteome</keyword>
<name>A0ABT7SVX1_9ALTE</name>
<dbReference type="InterPro" id="IPR010982">
    <property type="entry name" value="Lambda_DNA-bd_dom_sf"/>
</dbReference>
<dbReference type="Pfam" id="PF13464">
    <property type="entry name" value="RodZ_C"/>
    <property type="match status" value="1"/>
</dbReference>
<sequence>MTESQVEAEVTENATPTVGAQLKAGREAIGLSQQALADKLFLKLTIIQQLEDDNVDSATSSTFVKGYIRLYAKNVDLEPEPLVDLFNASIGVQKAPQKLQSFSRRTTHEARDNRWMMVTYFILAVVIALFVLWWYQQPQTTVSEVTATLPDVENIQTERTELPNLQSDDAYSANAVGVPLDEATDSVTEQPELSEPGDIDADVSSELGGEDTQALVDNDAPAIENLNQTETPATVDLVFNFSGDCWVNITDATGEAIAYGTKVAGRIMPITGLPPFEVTLGAPQNVAITFAGEPVDLSDIPEGRSARFTLPR</sequence>
<evidence type="ECO:0000313" key="4">
    <source>
        <dbReference type="Proteomes" id="UP001234343"/>
    </source>
</evidence>
<dbReference type="EMBL" id="JAUCBP010000002">
    <property type="protein sequence ID" value="MDM7859697.1"/>
    <property type="molecule type" value="Genomic_DNA"/>
</dbReference>
<keyword evidence="1" id="KW-0472">Membrane</keyword>
<dbReference type="InterPro" id="IPR001387">
    <property type="entry name" value="Cro/C1-type_HTH"/>
</dbReference>
<evidence type="ECO:0000256" key="1">
    <source>
        <dbReference type="SAM" id="Phobius"/>
    </source>
</evidence>
<reference evidence="3 4" key="1">
    <citation type="submission" date="2023-06" db="EMBL/GenBank/DDBJ databases">
        <title>Alteromonas sp. ASW11-36 isolated from intertidal sand.</title>
        <authorList>
            <person name="Li Y."/>
        </authorList>
    </citation>
    <scope>NUCLEOTIDE SEQUENCE [LARGE SCALE GENOMIC DNA]</scope>
    <source>
        <strain evidence="3 4">ASW11-36</strain>
    </source>
</reference>
<dbReference type="InterPro" id="IPR025194">
    <property type="entry name" value="RodZ-like_C"/>
</dbReference>
<proteinExistence type="predicted"/>
<evidence type="ECO:0000313" key="3">
    <source>
        <dbReference type="EMBL" id="MDM7859697.1"/>
    </source>
</evidence>
<keyword evidence="1" id="KW-1133">Transmembrane helix</keyword>
<feature type="transmembrane region" description="Helical" evidence="1">
    <location>
        <begin position="115"/>
        <end position="135"/>
    </location>
</feature>
<dbReference type="CDD" id="cd00093">
    <property type="entry name" value="HTH_XRE"/>
    <property type="match status" value="1"/>
</dbReference>
<dbReference type="Proteomes" id="UP001234343">
    <property type="component" value="Unassembled WGS sequence"/>
</dbReference>
<dbReference type="Gene3D" id="1.10.260.40">
    <property type="entry name" value="lambda repressor-like DNA-binding domains"/>
    <property type="match status" value="1"/>
</dbReference>